<accession>A0A9I9E3V1</accession>
<evidence type="ECO:0000313" key="1">
    <source>
        <dbReference type="EnsemblPlants" id="MELO3C028301.2.1"/>
    </source>
</evidence>
<protein>
    <submittedName>
        <fullName evidence="1">Uncharacterized protein</fullName>
    </submittedName>
</protein>
<dbReference type="Gramene" id="MELO3C028301.2.1">
    <property type="protein sequence ID" value="MELO3C028301.2.1"/>
    <property type="gene ID" value="MELO3C028301.2"/>
</dbReference>
<sequence length="45" mass="4876">MLGSETGSGRLEPGRVERLSRFRGFFSFRRTTALPPCSVGVGDTS</sequence>
<name>A0A9I9E3V1_CUCME</name>
<dbReference type="AlphaFoldDB" id="A0A9I9E3V1"/>
<dbReference type="EnsemblPlants" id="MELO3C028301.2.1">
    <property type="protein sequence ID" value="MELO3C028301.2.1"/>
    <property type="gene ID" value="MELO3C028301.2"/>
</dbReference>
<reference evidence="1" key="1">
    <citation type="submission" date="2023-03" db="UniProtKB">
        <authorList>
            <consortium name="EnsemblPlants"/>
        </authorList>
    </citation>
    <scope>IDENTIFICATION</scope>
</reference>
<organism evidence="1">
    <name type="scientific">Cucumis melo</name>
    <name type="common">Muskmelon</name>
    <dbReference type="NCBI Taxonomy" id="3656"/>
    <lineage>
        <taxon>Eukaryota</taxon>
        <taxon>Viridiplantae</taxon>
        <taxon>Streptophyta</taxon>
        <taxon>Embryophyta</taxon>
        <taxon>Tracheophyta</taxon>
        <taxon>Spermatophyta</taxon>
        <taxon>Magnoliopsida</taxon>
        <taxon>eudicotyledons</taxon>
        <taxon>Gunneridae</taxon>
        <taxon>Pentapetalae</taxon>
        <taxon>rosids</taxon>
        <taxon>fabids</taxon>
        <taxon>Cucurbitales</taxon>
        <taxon>Cucurbitaceae</taxon>
        <taxon>Benincaseae</taxon>
        <taxon>Cucumis</taxon>
    </lineage>
</organism>
<proteinExistence type="predicted"/>